<name>A0A251VDQ0_HELAN</name>
<dbReference type="FunFam" id="1.10.630.10:FF:000011">
    <property type="entry name" value="Cytochrome P450 83B1"/>
    <property type="match status" value="1"/>
</dbReference>
<dbReference type="Pfam" id="PF00067">
    <property type="entry name" value="p450"/>
    <property type="match status" value="1"/>
</dbReference>
<dbReference type="GO" id="GO:0016712">
    <property type="term" value="F:oxidoreductase activity, acting on paired donors, with incorporation or reduction of molecular oxygen, reduced flavin or flavoprotein as one donor, and incorporation of one atom of oxygen"/>
    <property type="evidence" value="ECO:0007669"/>
    <property type="project" value="UniProtKB-ARBA"/>
</dbReference>
<sequence length="510" mass="57464">MLHIISTLTFYFTMPIIIVAFTIISIFIVFKWYSSTSNPKKNRPPSPLKLPIIGNLHQLGSNPHRSLQTITKKHGPLVLIQLGNVPALVASSAETACEILKTHDLIFASRPKLSITNTLTYGSKSIAFSPYGEYWRQVRSLAVLQLLSNKRVQSFRQVREQETQVMIDTIAKSCGSVIDLSELISSFTNNVICRVALGRTCGEPEFIDLLIRFTYLAGCFSIGDYIPWLSWVDRLSGLVARTKQAAQEFDEFLEGVLEEHISKKKMVDGDQNGSDKRQDLVDILLDLQTEKTTNFILHRDVIKAAIMDVFAAGTDTTSTAIEWAISELIRHPRVMKTLQREVREIANGKPMITEDDLEKMTYLQAVLKEAMRLHAPLPLLISRESTKDVKVMGYDISAGTQVFVNAWAIGRDPSRWVEPEKFHPERFLNNPIDYKGLNFEFIPFGVGRRGCPAIQFATPVYELAIANLVYKYDFALPEEVNGEELDMTEITGLTLRRKSPLLVVATPHFG</sequence>
<dbReference type="PRINTS" id="PR00463">
    <property type="entry name" value="EP450I"/>
</dbReference>
<evidence type="ECO:0000256" key="8">
    <source>
        <dbReference type="PIRSR" id="PIRSR602401-1"/>
    </source>
</evidence>
<dbReference type="Gene3D" id="1.10.630.10">
    <property type="entry name" value="Cytochrome P450"/>
    <property type="match status" value="1"/>
</dbReference>
<keyword evidence="6 8" id="KW-0408">Iron</keyword>
<evidence type="ECO:0000313" key="11">
    <source>
        <dbReference type="EMBL" id="KAF5817272.1"/>
    </source>
</evidence>
<dbReference type="OMA" id="EEINIMM"/>
<keyword evidence="5 9" id="KW-0560">Oxidoreductase</keyword>
<dbReference type="GO" id="GO:0020037">
    <property type="term" value="F:heme binding"/>
    <property type="evidence" value="ECO:0007669"/>
    <property type="project" value="InterPro"/>
</dbReference>
<reference evidence="11" key="3">
    <citation type="submission" date="2020-06" db="EMBL/GenBank/DDBJ databases">
        <title>Helianthus annuus Genome sequencing and assembly Release 2.</title>
        <authorList>
            <person name="Gouzy J."/>
            <person name="Langlade N."/>
            <person name="Munos S."/>
        </authorList>
    </citation>
    <scope>NUCLEOTIDE SEQUENCE</scope>
    <source>
        <tissue evidence="11">Leaves</tissue>
    </source>
</reference>
<keyword evidence="3 8" id="KW-0349">Heme</keyword>
<dbReference type="InterPro" id="IPR002401">
    <property type="entry name" value="Cyt_P450_E_grp-I"/>
</dbReference>
<evidence type="ECO:0000256" key="10">
    <source>
        <dbReference type="SAM" id="Phobius"/>
    </source>
</evidence>
<keyword evidence="7 9" id="KW-0503">Monooxygenase</keyword>
<feature type="transmembrane region" description="Helical" evidence="10">
    <location>
        <begin position="12"/>
        <end position="33"/>
    </location>
</feature>
<dbReference type="InterPro" id="IPR001128">
    <property type="entry name" value="Cyt_P450"/>
</dbReference>
<dbReference type="PANTHER" id="PTHR47955">
    <property type="entry name" value="CYTOCHROME P450 FAMILY 71 PROTEIN"/>
    <property type="match status" value="1"/>
</dbReference>
<comment type="pathway">
    <text evidence="1">Secondary metabolite biosynthesis; terpenoid biosynthesis.</text>
</comment>
<dbReference type="AlphaFoldDB" id="A0A251VDQ0"/>
<feature type="binding site" description="axial binding residue" evidence="8">
    <location>
        <position position="451"/>
    </location>
    <ligand>
        <name>heme</name>
        <dbReference type="ChEBI" id="CHEBI:30413"/>
    </ligand>
    <ligandPart>
        <name>Fe</name>
        <dbReference type="ChEBI" id="CHEBI:18248"/>
    </ligandPart>
</feature>
<keyword evidence="10" id="KW-1133">Transmembrane helix</keyword>
<keyword evidence="13" id="KW-1185">Reference proteome</keyword>
<keyword evidence="10" id="KW-0472">Membrane</keyword>
<keyword evidence="4 8" id="KW-0479">Metal-binding</keyword>
<reference evidence="11 13" key="1">
    <citation type="journal article" date="2017" name="Nature">
        <title>The sunflower genome provides insights into oil metabolism, flowering and Asterid evolution.</title>
        <authorList>
            <person name="Badouin H."/>
            <person name="Gouzy J."/>
            <person name="Grassa C.J."/>
            <person name="Murat F."/>
            <person name="Staton S.E."/>
            <person name="Cottret L."/>
            <person name="Lelandais-Briere C."/>
            <person name="Owens G.L."/>
            <person name="Carrere S."/>
            <person name="Mayjonade B."/>
            <person name="Legrand L."/>
            <person name="Gill N."/>
            <person name="Kane N.C."/>
            <person name="Bowers J.E."/>
            <person name="Hubner S."/>
            <person name="Bellec A."/>
            <person name="Berard A."/>
            <person name="Berges H."/>
            <person name="Blanchet N."/>
            <person name="Boniface M.C."/>
            <person name="Brunel D."/>
            <person name="Catrice O."/>
            <person name="Chaidir N."/>
            <person name="Claudel C."/>
            <person name="Donnadieu C."/>
            <person name="Faraut T."/>
            <person name="Fievet G."/>
            <person name="Helmstetter N."/>
            <person name="King M."/>
            <person name="Knapp S.J."/>
            <person name="Lai Z."/>
            <person name="Le Paslier M.C."/>
            <person name="Lippi Y."/>
            <person name="Lorenzon L."/>
            <person name="Mandel J.R."/>
            <person name="Marage G."/>
            <person name="Marchand G."/>
            <person name="Marquand E."/>
            <person name="Bret-Mestries E."/>
            <person name="Morien E."/>
            <person name="Nambeesan S."/>
            <person name="Nguyen T."/>
            <person name="Pegot-Espagnet P."/>
            <person name="Pouilly N."/>
            <person name="Raftis F."/>
            <person name="Sallet E."/>
            <person name="Schiex T."/>
            <person name="Thomas J."/>
            <person name="Vandecasteele C."/>
            <person name="Vares D."/>
            <person name="Vear F."/>
            <person name="Vautrin S."/>
            <person name="Crespi M."/>
            <person name="Mangin B."/>
            <person name="Burke J.M."/>
            <person name="Salse J."/>
            <person name="Munos S."/>
            <person name="Vincourt P."/>
            <person name="Rieseberg L.H."/>
            <person name="Langlade N.B."/>
        </authorList>
    </citation>
    <scope>NUCLEOTIDE SEQUENCE [LARGE SCALE GENOMIC DNA]</scope>
    <source>
        <strain evidence="13">cv. SF193</strain>
        <tissue evidence="11">Leaves</tissue>
    </source>
</reference>
<comment type="similarity">
    <text evidence="2 9">Belongs to the cytochrome P450 family.</text>
</comment>
<dbReference type="EMBL" id="CM007891">
    <property type="protein sequence ID" value="OTG33276.1"/>
    <property type="molecule type" value="Genomic_DNA"/>
</dbReference>
<dbReference type="GO" id="GO:0016491">
    <property type="term" value="F:oxidoreductase activity"/>
    <property type="evidence" value="ECO:0000318"/>
    <property type="project" value="GO_Central"/>
</dbReference>
<dbReference type="InParanoid" id="A0A251VDQ0"/>
<evidence type="ECO:0000256" key="3">
    <source>
        <dbReference type="ARBA" id="ARBA00022617"/>
    </source>
</evidence>
<dbReference type="PRINTS" id="PR00385">
    <property type="entry name" value="P450"/>
</dbReference>
<accession>A0A251VDQ0</accession>
<evidence type="ECO:0000313" key="12">
    <source>
        <dbReference type="EMBL" id="OTG33276.1"/>
    </source>
</evidence>
<dbReference type="InterPro" id="IPR036396">
    <property type="entry name" value="Cyt_P450_sf"/>
</dbReference>
<proteinExistence type="inferred from homology"/>
<evidence type="ECO:0000256" key="6">
    <source>
        <dbReference type="ARBA" id="ARBA00023004"/>
    </source>
</evidence>
<dbReference type="InterPro" id="IPR017972">
    <property type="entry name" value="Cyt_P450_CS"/>
</dbReference>
<dbReference type="Proteomes" id="UP000215914">
    <property type="component" value="Chromosome 2"/>
</dbReference>
<dbReference type="EMBL" id="MNCJ02000317">
    <property type="protein sequence ID" value="KAF5817272.1"/>
    <property type="molecule type" value="Genomic_DNA"/>
</dbReference>
<evidence type="ECO:0000256" key="1">
    <source>
        <dbReference type="ARBA" id="ARBA00004721"/>
    </source>
</evidence>
<dbReference type="GO" id="GO:0051762">
    <property type="term" value="P:sesquiterpene biosynthetic process"/>
    <property type="evidence" value="ECO:0007669"/>
    <property type="project" value="UniProtKB-ARBA"/>
</dbReference>
<dbReference type="PANTHER" id="PTHR47955:SF15">
    <property type="entry name" value="CYTOCHROME P450 71A2-LIKE"/>
    <property type="match status" value="1"/>
</dbReference>
<dbReference type="SUPFAM" id="SSF48264">
    <property type="entry name" value="Cytochrome P450"/>
    <property type="match status" value="1"/>
</dbReference>
<protein>
    <submittedName>
        <fullName evidence="11 12">Cytochrome P450</fullName>
    </submittedName>
</protein>
<comment type="cofactor">
    <cofactor evidence="8">
        <name>heme</name>
        <dbReference type="ChEBI" id="CHEBI:30413"/>
    </cofactor>
</comment>
<evidence type="ECO:0000256" key="5">
    <source>
        <dbReference type="ARBA" id="ARBA00023002"/>
    </source>
</evidence>
<organism evidence="12 13">
    <name type="scientific">Helianthus annuus</name>
    <name type="common">Common sunflower</name>
    <dbReference type="NCBI Taxonomy" id="4232"/>
    <lineage>
        <taxon>Eukaryota</taxon>
        <taxon>Viridiplantae</taxon>
        <taxon>Streptophyta</taxon>
        <taxon>Embryophyta</taxon>
        <taxon>Tracheophyta</taxon>
        <taxon>Spermatophyta</taxon>
        <taxon>Magnoliopsida</taxon>
        <taxon>eudicotyledons</taxon>
        <taxon>Gunneridae</taxon>
        <taxon>Pentapetalae</taxon>
        <taxon>asterids</taxon>
        <taxon>campanulids</taxon>
        <taxon>Asterales</taxon>
        <taxon>Asteraceae</taxon>
        <taxon>Asteroideae</taxon>
        <taxon>Heliantheae alliance</taxon>
        <taxon>Heliantheae</taxon>
        <taxon>Helianthus</taxon>
    </lineage>
</organism>
<gene>
    <name evidence="12" type="ORF">HannXRQ_Chr02g0032911</name>
    <name evidence="11" type="ORF">HanXRQr2_Chr02g0050981</name>
</gene>
<evidence type="ECO:0000256" key="7">
    <source>
        <dbReference type="ARBA" id="ARBA00023033"/>
    </source>
</evidence>
<dbReference type="STRING" id="4232.A0A251VDQ0"/>
<dbReference type="CDD" id="cd11072">
    <property type="entry name" value="CYP71-like"/>
    <property type="match status" value="1"/>
</dbReference>
<evidence type="ECO:0000313" key="13">
    <source>
        <dbReference type="Proteomes" id="UP000215914"/>
    </source>
</evidence>
<evidence type="ECO:0000256" key="2">
    <source>
        <dbReference type="ARBA" id="ARBA00010617"/>
    </source>
</evidence>
<evidence type="ECO:0000256" key="4">
    <source>
        <dbReference type="ARBA" id="ARBA00022723"/>
    </source>
</evidence>
<dbReference type="GO" id="GO:0005506">
    <property type="term" value="F:iron ion binding"/>
    <property type="evidence" value="ECO:0007669"/>
    <property type="project" value="InterPro"/>
</dbReference>
<reference evidence="12" key="2">
    <citation type="submission" date="2017-02" db="EMBL/GenBank/DDBJ databases">
        <title>Sunflower complete genome.</title>
        <authorList>
            <person name="Langlade N."/>
            <person name="Munos S."/>
        </authorList>
    </citation>
    <scope>NUCLEOTIDE SEQUENCE [LARGE SCALE GENOMIC DNA]</scope>
    <source>
        <tissue evidence="12">Leaves</tissue>
    </source>
</reference>
<keyword evidence="10" id="KW-0812">Transmembrane</keyword>
<dbReference type="Gramene" id="mRNA:HanXRQr2_Chr02g0050981">
    <property type="protein sequence ID" value="mRNA:HanXRQr2_Chr02g0050981"/>
    <property type="gene ID" value="HanXRQr2_Chr02g0050981"/>
</dbReference>
<evidence type="ECO:0000256" key="9">
    <source>
        <dbReference type="RuleBase" id="RU000461"/>
    </source>
</evidence>
<dbReference type="FunCoup" id="A0A251VDQ0">
    <property type="interactions" value="901"/>
</dbReference>
<dbReference type="PROSITE" id="PS00086">
    <property type="entry name" value="CYTOCHROME_P450"/>
    <property type="match status" value="1"/>
</dbReference>